<proteinExistence type="predicted"/>
<reference evidence="1" key="1">
    <citation type="submission" date="2023-03" db="EMBL/GenBank/DDBJ databases">
        <title>Massive genome expansion in bonnet fungi (Mycena s.s.) driven by repeated elements and novel gene families across ecological guilds.</title>
        <authorList>
            <consortium name="Lawrence Berkeley National Laboratory"/>
            <person name="Harder C.B."/>
            <person name="Miyauchi S."/>
            <person name="Viragh M."/>
            <person name="Kuo A."/>
            <person name="Thoen E."/>
            <person name="Andreopoulos B."/>
            <person name="Lu D."/>
            <person name="Skrede I."/>
            <person name="Drula E."/>
            <person name="Henrissat B."/>
            <person name="Morin E."/>
            <person name="Kohler A."/>
            <person name="Barry K."/>
            <person name="LaButti K."/>
            <person name="Morin E."/>
            <person name="Salamov A."/>
            <person name="Lipzen A."/>
            <person name="Mereny Z."/>
            <person name="Hegedus B."/>
            <person name="Baldrian P."/>
            <person name="Stursova M."/>
            <person name="Weitz H."/>
            <person name="Taylor A."/>
            <person name="Grigoriev I.V."/>
            <person name="Nagy L.G."/>
            <person name="Martin F."/>
            <person name="Kauserud H."/>
        </authorList>
    </citation>
    <scope>NUCLEOTIDE SEQUENCE</scope>
    <source>
        <strain evidence="1">CBHHK067</strain>
    </source>
</reference>
<comment type="caution">
    <text evidence="1">The sequence shown here is derived from an EMBL/GenBank/DDBJ whole genome shotgun (WGS) entry which is preliminary data.</text>
</comment>
<keyword evidence="2" id="KW-1185">Reference proteome</keyword>
<name>A0AAD7GEC8_MYCRO</name>
<evidence type="ECO:0000313" key="2">
    <source>
        <dbReference type="Proteomes" id="UP001221757"/>
    </source>
</evidence>
<accession>A0AAD7GEC8</accession>
<dbReference type="Proteomes" id="UP001221757">
    <property type="component" value="Unassembled WGS sequence"/>
</dbReference>
<sequence length="133" mass="13912">MSPFTVNSAPVTIRDVIPQFCTLPLGTGICTPLNGTACTNTPGIQSLILNSDADCAAFPSPDCQFIDSGKPVLEQFSDDSQHLEGKGIQSVQCFENIGTVNGITAGTPEDIAQEEEDAANGVSPVNIQEEEGI</sequence>
<organism evidence="1 2">
    <name type="scientific">Mycena rosella</name>
    <name type="common">Pink bonnet</name>
    <name type="synonym">Agaricus rosellus</name>
    <dbReference type="NCBI Taxonomy" id="1033263"/>
    <lineage>
        <taxon>Eukaryota</taxon>
        <taxon>Fungi</taxon>
        <taxon>Dikarya</taxon>
        <taxon>Basidiomycota</taxon>
        <taxon>Agaricomycotina</taxon>
        <taxon>Agaricomycetes</taxon>
        <taxon>Agaricomycetidae</taxon>
        <taxon>Agaricales</taxon>
        <taxon>Marasmiineae</taxon>
        <taxon>Mycenaceae</taxon>
        <taxon>Mycena</taxon>
    </lineage>
</organism>
<dbReference type="EMBL" id="JARKIE010000061">
    <property type="protein sequence ID" value="KAJ7690986.1"/>
    <property type="molecule type" value="Genomic_DNA"/>
</dbReference>
<gene>
    <name evidence="1" type="ORF">B0H17DRAFT_1201335</name>
</gene>
<protein>
    <submittedName>
        <fullName evidence="1">Uncharacterized protein</fullName>
    </submittedName>
</protein>
<dbReference type="AlphaFoldDB" id="A0AAD7GEC8"/>
<evidence type="ECO:0000313" key="1">
    <source>
        <dbReference type="EMBL" id="KAJ7690986.1"/>
    </source>
</evidence>